<feature type="region of interest" description="Disordered" evidence="1">
    <location>
        <begin position="35"/>
        <end position="54"/>
    </location>
</feature>
<evidence type="ECO:0000259" key="2">
    <source>
        <dbReference type="PROSITE" id="PS51500"/>
    </source>
</evidence>
<evidence type="ECO:0000313" key="4">
    <source>
        <dbReference type="Proteomes" id="UP000230768"/>
    </source>
</evidence>
<dbReference type="GO" id="GO:0046983">
    <property type="term" value="F:protein dimerization activity"/>
    <property type="evidence" value="ECO:0007669"/>
    <property type="project" value="InterPro"/>
</dbReference>
<dbReference type="AlphaFoldDB" id="A0A2G8IW83"/>
<evidence type="ECO:0000313" key="3">
    <source>
        <dbReference type="EMBL" id="PIK27752.1"/>
    </source>
</evidence>
<organism evidence="3 4">
    <name type="scientific">Bacillus pumilus</name>
    <name type="common">Bacillus mesentericus</name>
    <dbReference type="NCBI Taxonomy" id="1408"/>
    <lineage>
        <taxon>Bacteria</taxon>
        <taxon>Bacillati</taxon>
        <taxon>Bacillota</taxon>
        <taxon>Bacilli</taxon>
        <taxon>Bacillales</taxon>
        <taxon>Bacillaceae</taxon>
        <taxon>Bacillus</taxon>
    </lineage>
</organism>
<dbReference type="GO" id="GO:0006355">
    <property type="term" value="P:regulation of DNA-templated transcription"/>
    <property type="evidence" value="ECO:0007669"/>
    <property type="project" value="InterPro"/>
</dbReference>
<sequence length="54" mass="6305">MEKKTKLLDSEWVQLLREARKAGLTVEEVRHFLKSKEKSSESPPLVRSHSIKPF</sequence>
<evidence type="ECO:0000256" key="1">
    <source>
        <dbReference type="SAM" id="MobiDB-lite"/>
    </source>
</evidence>
<dbReference type="InterPro" id="IPR036281">
    <property type="entry name" value="SinR/SinI_dimer_dom_sf"/>
</dbReference>
<comment type="caution">
    <text evidence="3">The sequence shown here is derived from an EMBL/GenBank/DDBJ whole genome shotgun (WGS) entry which is preliminary data.</text>
</comment>
<dbReference type="SUPFAM" id="SSF47406">
    <property type="entry name" value="SinR repressor dimerisation domain-like"/>
    <property type="match status" value="1"/>
</dbReference>
<feature type="domain" description="Sin" evidence="2">
    <location>
        <begin position="1"/>
        <end position="37"/>
    </location>
</feature>
<reference evidence="3 4" key="1">
    <citation type="submission" date="2017-11" db="EMBL/GenBank/DDBJ databases">
        <title>Draft genome sequence of Bacillus pumilus 51_5il from lake Gorkoye (Russia: Novosibirsk region).</title>
        <authorList>
            <person name="Shipova A.A."/>
            <person name="Rozanov A.S."/>
            <person name="Bryanskaya A.V."/>
            <person name="Peltek S.E."/>
        </authorList>
    </citation>
    <scope>NUCLEOTIDE SEQUENCE [LARGE SCALE GENOMIC DNA]</scope>
    <source>
        <strain evidence="3 4">51_5il</strain>
    </source>
</reference>
<dbReference type="RefSeq" id="WP_099726660.1">
    <property type="nucleotide sequence ID" value="NZ_CP101833.1"/>
</dbReference>
<dbReference type="Pfam" id="PF08671">
    <property type="entry name" value="SinI"/>
    <property type="match status" value="1"/>
</dbReference>
<name>A0A2G8IW83_BACPU</name>
<accession>A0A2G8IW83</accession>
<dbReference type="PROSITE" id="PS51500">
    <property type="entry name" value="SIN"/>
    <property type="match status" value="1"/>
</dbReference>
<dbReference type="EMBL" id="PEKP01000006">
    <property type="protein sequence ID" value="PIK27752.1"/>
    <property type="molecule type" value="Genomic_DNA"/>
</dbReference>
<dbReference type="InterPro" id="IPR010981">
    <property type="entry name" value="SinR/SinI_dimer_dom"/>
</dbReference>
<dbReference type="Proteomes" id="UP000230768">
    <property type="component" value="Unassembled WGS sequence"/>
</dbReference>
<proteinExistence type="predicted"/>
<gene>
    <name evidence="3" type="ORF">CTV99_05615</name>
</gene>
<protein>
    <recommendedName>
        <fullName evidence="2">Sin domain-containing protein</fullName>
    </recommendedName>
</protein>